<feature type="binding site" evidence="9">
    <location>
        <begin position="122"/>
        <end position="123"/>
    </location>
    <ligand>
        <name>S-adenosyl-L-methionine</name>
        <dbReference type="ChEBI" id="CHEBI:59789"/>
    </ligand>
</feature>
<dbReference type="Gene3D" id="3.40.50.150">
    <property type="entry name" value="Vaccinia Virus protein VP39"/>
    <property type="match status" value="1"/>
</dbReference>
<evidence type="ECO:0000256" key="7">
    <source>
        <dbReference type="ARBA" id="ARBA00022884"/>
    </source>
</evidence>
<dbReference type="AlphaFoldDB" id="A0A0F7SMJ9"/>
<evidence type="ECO:0000256" key="2">
    <source>
        <dbReference type="ARBA" id="ARBA00022555"/>
    </source>
</evidence>
<dbReference type="InterPro" id="IPR025763">
    <property type="entry name" value="Trm8_euk"/>
</dbReference>
<dbReference type="SUPFAM" id="SSF53335">
    <property type="entry name" value="S-adenosyl-L-methionine-dependent methyltransferases"/>
    <property type="match status" value="1"/>
</dbReference>
<dbReference type="CDD" id="cd02440">
    <property type="entry name" value="AdoMet_MTases"/>
    <property type="match status" value="1"/>
</dbReference>
<keyword evidence="5 9" id="KW-0949">S-adenosyl-L-methionine</keyword>
<protein>
    <recommendedName>
        <fullName evidence="9">tRNA (guanine-N(7)-)-methyltransferase</fullName>
        <ecNumber evidence="9">2.1.1.33</ecNumber>
    </recommendedName>
    <alternativeName>
        <fullName evidence="9">Transfer RNA methyltransferase 8</fullName>
    </alternativeName>
    <alternativeName>
        <fullName evidence="9">tRNA (guanine(46)-N(7))-methyltransferase</fullName>
    </alternativeName>
    <alternativeName>
        <fullName evidence="9">tRNA(m7G46)-methyltransferase</fullName>
    </alternativeName>
</protein>
<keyword evidence="3 9" id="KW-0489">Methyltransferase</keyword>
<name>A0A0F7SMJ9_PHARH</name>
<dbReference type="PANTHER" id="PTHR23417">
    <property type="entry name" value="3-DEOXY-D-MANNO-OCTULOSONIC-ACID TRANSFERASE/TRNA GUANINE-N 7 - -METHYLTRANSFERASE"/>
    <property type="match status" value="1"/>
</dbReference>
<dbReference type="GO" id="GO:0008176">
    <property type="term" value="F:tRNA (guanine(46)-N7)-methyltransferase activity"/>
    <property type="evidence" value="ECO:0007669"/>
    <property type="project" value="UniProtKB-UniRule"/>
</dbReference>
<keyword evidence="4 9" id="KW-0808">Transferase</keyword>
<feature type="binding site" evidence="9">
    <location>
        <position position="175"/>
    </location>
    <ligand>
        <name>S-adenosyl-L-methionine</name>
        <dbReference type="ChEBI" id="CHEBI:59789"/>
    </ligand>
</feature>
<feature type="binding site" evidence="9">
    <location>
        <position position="99"/>
    </location>
    <ligand>
        <name>S-adenosyl-L-methionine</name>
        <dbReference type="ChEBI" id="CHEBI:59789"/>
    </ligand>
</feature>
<evidence type="ECO:0000256" key="5">
    <source>
        <dbReference type="ARBA" id="ARBA00022691"/>
    </source>
</evidence>
<feature type="active site" evidence="9">
    <location>
        <position position="178"/>
    </location>
</feature>
<dbReference type="GO" id="GO:0043527">
    <property type="term" value="C:tRNA methyltransferase complex"/>
    <property type="evidence" value="ECO:0007669"/>
    <property type="project" value="TreeGrafter"/>
</dbReference>
<evidence type="ECO:0000313" key="11">
    <source>
        <dbReference type="EMBL" id="CDZ98217.1"/>
    </source>
</evidence>
<comment type="similarity">
    <text evidence="9">Belongs to the class I-like SAM-binding methyltransferase superfamily. TrmB family.</text>
</comment>
<keyword evidence="6 9" id="KW-0819">tRNA processing</keyword>
<dbReference type="PROSITE" id="PS51625">
    <property type="entry name" value="SAM_MT_TRMB"/>
    <property type="match status" value="1"/>
</dbReference>
<evidence type="ECO:0000256" key="3">
    <source>
        <dbReference type="ARBA" id="ARBA00022603"/>
    </source>
</evidence>
<evidence type="ECO:0000256" key="10">
    <source>
        <dbReference type="SAM" id="MobiDB-lite"/>
    </source>
</evidence>
<dbReference type="NCBIfam" id="TIGR00091">
    <property type="entry name" value="tRNA (guanosine(46)-N7)-methyltransferase TrmB"/>
    <property type="match status" value="1"/>
</dbReference>
<dbReference type="PANTHER" id="PTHR23417:SF16">
    <property type="entry name" value="TRNA (GUANINE-N(7)-)-METHYLTRANSFERASE"/>
    <property type="match status" value="1"/>
</dbReference>
<evidence type="ECO:0000256" key="8">
    <source>
        <dbReference type="ARBA" id="ARBA00023242"/>
    </source>
</evidence>
<comment type="pathway">
    <text evidence="9">tRNA modification; N(7)-methylguanine-tRNA biosynthesis.</text>
</comment>
<evidence type="ECO:0000256" key="1">
    <source>
        <dbReference type="ARBA" id="ARBA00000142"/>
    </source>
</evidence>
<proteinExistence type="inferred from homology"/>
<comment type="catalytic activity">
    <reaction evidence="1 9">
        <text>guanosine(46) in tRNA + S-adenosyl-L-methionine = N(7)-methylguanosine(46) in tRNA + S-adenosyl-L-homocysteine</text>
        <dbReference type="Rhea" id="RHEA:42708"/>
        <dbReference type="Rhea" id="RHEA-COMP:10188"/>
        <dbReference type="Rhea" id="RHEA-COMP:10189"/>
        <dbReference type="ChEBI" id="CHEBI:57856"/>
        <dbReference type="ChEBI" id="CHEBI:59789"/>
        <dbReference type="ChEBI" id="CHEBI:74269"/>
        <dbReference type="ChEBI" id="CHEBI:74480"/>
        <dbReference type="EC" id="2.1.1.33"/>
    </reaction>
</comment>
<comment type="function">
    <text evidence="9">Catalyzes the formation of N(7)-methylguanine at position 46 (m7G46) in tRNA.</text>
</comment>
<feature type="binding site" evidence="9">
    <location>
        <begin position="155"/>
        <end position="156"/>
    </location>
    <ligand>
        <name>S-adenosyl-L-methionine</name>
        <dbReference type="ChEBI" id="CHEBI:59789"/>
    </ligand>
</feature>
<comment type="subunit">
    <text evidence="9">Forms a complex with TRM82.</text>
</comment>
<dbReference type="InterPro" id="IPR029063">
    <property type="entry name" value="SAM-dependent_MTases_sf"/>
</dbReference>
<evidence type="ECO:0000256" key="6">
    <source>
        <dbReference type="ARBA" id="ARBA00022694"/>
    </source>
</evidence>
<reference evidence="11" key="1">
    <citation type="submission" date="2014-08" db="EMBL/GenBank/DDBJ databases">
        <authorList>
            <person name="Sharma Rahul"/>
            <person name="Thines Marco"/>
        </authorList>
    </citation>
    <scope>NUCLEOTIDE SEQUENCE</scope>
</reference>
<accession>A0A0F7SMJ9</accession>
<keyword evidence="2 9" id="KW-0820">tRNA-binding</keyword>
<dbReference type="Pfam" id="PF02390">
    <property type="entry name" value="Methyltransf_4"/>
    <property type="match status" value="1"/>
</dbReference>
<comment type="subcellular location">
    <subcellularLocation>
        <location evidence="9">Nucleus</location>
    </subcellularLocation>
</comment>
<dbReference type="EMBL" id="LN483326">
    <property type="protein sequence ID" value="CDZ98217.1"/>
    <property type="molecule type" value="Genomic_DNA"/>
</dbReference>
<comment type="caution">
    <text evidence="9">Lacks conserved residue(s) required for the propagation of feature annotation.</text>
</comment>
<dbReference type="GO" id="GO:0000049">
    <property type="term" value="F:tRNA binding"/>
    <property type="evidence" value="ECO:0007669"/>
    <property type="project" value="UniProtKB-UniRule"/>
</dbReference>
<keyword evidence="7 9" id="KW-0694">RNA-binding</keyword>
<dbReference type="InterPro" id="IPR003358">
    <property type="entry name" value="tRNA_(Gua-N-7)_MeTrfase_Trmb"/>
</dbReference>
<feature type="compositionally biased region" description="Acidic residues" evidence="10">
    <location>
        <begin position="1"/>
        <end position="18"/>
    </location>
</feature>
<dbReference type="EC" id="2.1.1.33" evidence="9"/>
<keyword evidence="8 9" id="KW-0539">Nucleus</keyword>
<dbReference type="GO" id="GO:0005634">
    <property type="term" value="C:nucleus"/>
    <property type="evidence" value="ECO:0007669"/>
    <property type="project" value="UniProtKB-SubCell"/>
</dbReference>
<dbReference type="HAMAP" id="MF_03055">
    <property type="entry name" value="tRNA_methyltr_TrmB_euk"/>
    <property type="match status" value="1"/>
</dbReference>
<evidence type="ECO:0000256" key="4">
    <source>
        <dbReference type="ARBA" id="ARBA00022679"/>
    </source>
</evidence>
<gene>
    <name evidence="9" type="primary">TRM8</name>
</gene>
<sequence length="278" mass="31561">MDPSDAVEDPEFEDDEAGPLEAVAPDGSIIKLPQKKFYRQRAHANPLADHALEYPSCPSAMDWSKHYPAYFPMASPSADASSGSVVTSSDKKVEFADIGCGFGGLLMSLSPIFPEKLMLGMEIRVQVTNYVHDKIQAQRLIHPGKYQNVSVIRGNAMKFSTNFFEKAQLSKMFFLFPDPHFKTRKHKQRIISTTLLAEYAYVLRPGGLMYCVTDVHDLHLWMTHHLEQLPQLFARLDPESTEFKEDPCIKCARRPAQRLIRDFLNRLLSIIITRSAFL</sequence>
<feature type="region of interest" description="Disordered" evidence="10">
    <location>
        <begin position="1"/>
        <end position="25"/>
    </location>
</feature>
<organism evidence="11">
    <name type="scientific">Phaffia rhodozyma</name>
    <name type="common">Yeast</name>
    <name type="synonym">Xanthophyllomyces dendrorhous</name>
    <dbReference type="NCBI Taxonomy" id="264483"/>
    <lineage>
        <taxon>Eukaryota</taxon>
        <taxon>Fungi</taxon>
        <taxon>Dikarya</taxon>
        <taxon>Basidiomycota</taxon>
        <taxon>Agaricomycotina</taxon>
        <taxon>Tremellomycetes</taxon>
        <taxon>Cystofilobasidiales</taxon>
        <taxon>Mrakiaceae</taxon>
        <taxon>Phaffia</taxon>
    </lineage>
</organism>
<evidence type="ECO:0000256" key="9">
    <source>
        <dbReference type="HAMAP-Rule" id="MF_03055"/>
    </source>
</evidence>
<dbReference type="UniPathway" id="UPA00989"/>